<keyword evidence="4" id="KW-0812">Transmembrane</keyword>
<evidence type="ECO:0000313" key="5">
    <source>
        <dbReference type="EMBL" id="QBQ15037.1"/>
    </source>
</evidence>
<dbReference type="Proteomes" id="UP000294395">
    <property type="component" value="Chromosome"/>
</dbReference>
<dbReference type="GO" id="GO:0007155">
    <property type="term" value="P:cell adhesion"/>
    <property type="evidence" value="ECO:0007669"/>
    <property type="project" value="InterPro"/>
</dbReference>
<evidence type="ECO:0000313" key="6">
    <source>
        <dbReference type="Proteomes" id="UP000294395"/>
    </source>
</evidence>
<dbReference type="SUPFAM" id="SSF54523">
    <property type="entry name" value="Pili subunits"/>
    <property type="match status" value="1"/>
</dbReference>
<evidence type="ECO:0000256" key="4">
    <source>
        <dbReference type="SAM" id="Phobius"/>
    </source>
</evidence>
<dbReference type="PANTHER" id="PTHR30093">
    <property type="entry name" value="GENERAL SECRETION PATHWAY PROTEIN G"/>
    <property type="match status" value="1"/>
</dbReference>
<gene>
    <name evidence="5" type="ORF">AHTJR_01495</name>
</gene>
<sequence>MNTMQKGFTLIELMIVVAIIGILAAIAIPQYQNYVTKSQVTRGIGELGNYKTMVDLCLTDSKECSFNITESSLFKPGDDQVPEDQGSLETIGMLITFNRDEGDSTIEGVFGPAASGALSGKSITWSRAGYEDESAGTWTCAADENIQEKFLPTSCPHAES</sequence>
<dbReference type="InterPro" id="IPR012902">
    <property type="entry name" value="N_methyl_site"/>
</dbReference>
<reference evidence="5 6" key="1">
    <citation type="submission" date="2019-03" db="EMBL/GenBank/DDBJ databases">
        <title>Complete genome sequence of two outbreak-associated Acinetobacter haemolyticus strains.</title>
        <authorList>
            <person name="Bai L."/>
            <person name="Zhang S.-C."/>
            <person name="Deng Y."/>
            <person name="Song C.-C."/>
            <person name="Kang G.-B."/>
            <person name="Dong Y."/>
            <person name="Wang Y."/>
            <person name="Gao F."/>
            <person name="Huang H."/>
        </authorList>
    </citation>
    <scope>NUCLEOTIDE SEQUENCE [LARGE SCALE GENOMIC DNA]</scope>
    <source>
        <strain evidence="5 6">TJR01</strain>
    </source>
</reference>
<keyword evidence="4" id="KW-1133">Transmembrane helix</keyword>
<protein>
    <submittedName>
        <fullName evidence="5">Pilin</fullName>
    </submittedName>
</protein>
<dbReference type="InterPro" id="IPR001082">
    <property type="entry name" value="Pilin"/>
</dbReference>
<dbReference type="Pfam" id="PF07963">
    <property type="entry name" value="N_methyl"/>
    <property type="match status" value="1"/>
</dbReference>
<dbReference type="PROSITE" id="PS00409">
    <property type="entry name" value="PROKAR_NTER_METHYL"/>
    <property type="match status" value="1"/>
</dbReference>
<keyword evidence="4" id="KW-0472">Membrane</keyword>
<name>A0A4P7B0K6_ACIHA</name>
<dbReference type="EMBL" id="CP038009">
    <property type="protein sequence ID" value="QBQ15037.1"/>
    <property type="molecule type" value="Genomic_DNA"/>
</dbReference>
<accession>A0A4P7B0K6</accession>
<dbReference type="AlphaFoldDB" id="A0A4P7B0K6"/>
<feature type="transmembrane region" description="Helical" evidence="4">
    <location>
        <begin position="7"/>
        <end position="28"/>
    </location>
</feature>
<evidence type="ECO:0000256" key="2">
    <source>
        <dbReference type="ARBA" id="ARBA00022481"/>
    </source>
</evidence>
<evidence type="ECO:0000256" key="3">
    <source>
        <dbReference type="RuleBase" id="RU000389"/>
    </source>
</evidence>
<proteinExistence type="inferred from homology"/>
<dbReference type="NCBIfam" id="TIGR02532">
    <property type="entry name" value="IV_pilin_GFxxxE"/>
    <property type="match status" value="1"/>
</dbReference>
<evidence type="ECO:0000256" key="1">
    <source>
        <dbReference type="ARBA" id="ARBA00005233"/>
    </source>
</evidence>
<dbReference type="RefSeq" id="WP_134251352.1">
    <property type="nucleotide sequence ID" value="NZ_CP038009.1"/>
</dbReference>
<dbReference type="PANTHER" id="PTHR30093:SF34">
    <property type="entry name" value="PREPILIN PEPTIDASE-DEPENDENT PROTEIN D"/>
    <property type="match status" value="1"/>
</dbReference>
<keyword evidence="3" id="KW-0281">Fimbrium</keyword>
<dbReference type="GO" id="GO:0043107">
    <property type="term" value="P:type IV pilus-dependent motility"/>
    <property type="evidence" value="ECO:0007669"/>
    <property type="project" value="TreeGrafter"/>
</dbReference>
<keyword evidence="2" id="KW-0488">Methylation</keyword>
<organism evidence="5 6">
    <name type="scientific">Acinetobacter haemolyticus</name>
    <dbReference type="NCBI Taxonomy" id="29430"/>
    <lineage>
        <taxon>Bacteria</taxon>
        <taxon>Pseudomonadati</taxon>
        <taxon>Pseudomonadota</taxon>
        <taxon>Gammaproteobacteria</taxon>
        <taxon>Moraxellales</taxon>
        <taxon>Moraxellaceae</taxon>
        <taxon>Acinetobacter</taxon>
    </lineage>
</organism>
<dbReference type="Pfam" id="PF00114">
    <property type="entry name" value="Pilin"/>
    <property type="match status" value="1"/>
</dbReference>
<dbReference type="GO" id="GO:0044096">
    <property type="term" value="C:type IV pilus"/>
    <property type="evidence" value="ECO:0007669"/>
    <property type="project" value="TreeGrafter"/>
</dbReference>
<dbReference type="InterPro" id="IPR045584">
    <property type="entry name" value="Pilin-like"/>
</dbReference>
<comment type="similarity">
    <text evidence="1 3">Belongs to the N-Me-Phe pilin family.</text>
</comment>
<dbReference type="Gene3D" id="3.30.700.10">
    <property type="entry name" value="Glycoprotein, Type 4 Pilin"/>
    <property type="match status" value="1"/>
</dbReference>